<name>A0A9N8HU46_9STRA</name>
<evidence type="ECO:0000256" key="5">
    <source>
        <dbReference type="ARBA" id="ARBA00023002"/>
    </source>
</evidence>
<dbReference type="EMBL" id="CAICTM010001343">
    <property type="protein sequence ID" value="CAB9522823.1"/>
    <property type="molecule type" value="Genomic_DNA"/>
</dbReference>
<comment type="caution">
    <text evidence="7">The sequence shown here is derived from an EMBL/GenBank/DDBJ whole genome shotgun (WGS) entry which is preliminary data.</text>
</comment>
<dbReference type="GO" id="GO:0004499">
    <property type="term" value="F:N,N-dimethylaniline monooxygenase activity"/>
    <property type="evidence" value="ECO:0007669"/>
    <property type="project" value="InterPro"/>
</dbReference>
<dbReference type="Gene3D" id="3.50.50.60">
    <property type="entry name" value="FAD/NAD(P)-binding domain"/>
    <property type="match status" value="1"/>
</dbReference>
<reference evidence="7" key="1">
    <citation type="submission" date="2020-06" db="EMBL/GenBank/DDBJ databases">
        <authorList>
            <consortium name="Plant Systems Biology data submission"/>
        </authorList>
    </citation>
    <scope>NUCLEOTIDE SEQUENCE</scope>
    <source>
        <strain evidence="7">D6</strain>
    </source>
</reference>
<dbReference type="GO" id="GO:0050661">
    <property type="term" value="F:NADP binding"/>
    <property type="evidence" value="ECO:0007669"/>
    <property type="project" value="InterPro"/>
</dbReference>
<dbReference type="Proteomes" id="UP001153069">
    <property type="component" value="Unassembled WGS sequence"/>
</dbReference>
<dbReference type="InterPro" id="IPR020946">
    <property type="entry name" value="Flavin_mOase-like"/>
</dbReference>
<accession>A0A9N8HU46</accession>
<evidence type="ECO:0000256" key="4">
    <source>
        <dbReference type="ARBA" id="ARBA00022857"/>
    </source>
</evidence>
<dbReference type="InterPro" id="IPR050346">
    <property type="entry name" value="FMO-like"/>
</dbReference>
<sequence>MDKRAVVIGGGPSGLAMTKELNQVGFEVACFDNGKAIGGVWDWAWDSLVMTSSSTMSAFSDYPSKDEKMWSKKECNDYLNSYVDHFGIRSLIHVNQAVIKATRVRNQQDDYWYWQVTTRHNETGQETLHEAGSLFVCTGNNHVPRMVNFEGIETYQGDMMHTKEYTGDHSIFANKDILTVGMGESGADLSLAAAKVAKSCQMSIRNSSGWVGPRLRKGIPADYMTSRILWGIPRVAAPIQSLLMSTGDKTFGETKILKTMGEYNRGVVTKCNPLGAWGTHGTKSTGFIEAIVNHGATIVPGISRVGPKKRVEFTDGSISNHVDMIVLNTGFLQDFEFLQPDPEDHEFIASVEAMRQLHLWKRTLPLNFDQTRLGFIGVFFRPTFGSQLPSAEMQARVASAALLEVSGRQDLAHIPVLPRSREAMRLQIVLGVQQSCSQYADDASNKKIGDFYLYMNDMAITLGVHPGTFWEILFRDPALALCLFWGCFSAPQFRLKGRMATPEVARDAIVRKIHPAWFLSARLYRIAIVTRLVSALLFTVVAILDFVTFGAIESIRVMKRTLQTPGTTVALNDLSVSELEKEIRVNERIWSTASFVARACQPRNGNAAHNDCNASSCNHPDTKILDASGLKPMKISV</sequence>
<keyword evidence="8" id="KW-1185">Reference proteome</keyword>
<dbReference type="PANTHER" id="PTHR23023">
    <property type="entry name" value="DIMETHYLANILINE MONOOXYGENASE"/>
    <property type="match status" value="1"/>
</dbReference>
<evidence type="ECO:0000256" key="3">
    <source>
        <dbReference type="ARBA" id="ARBA00022827"/>
    </source>
</evidence>
<evidence type="ECO:0000313" key="7">
    <source>
        <dbReference type="EMBL" id="CAB9522823.1"/>
    </source>
</evidence>
<dbReference type="GO" id="GO:0050660">
    <property type="term" value="F:flavin adenine dinucleotide binding"/>
    <property type="evidence" value="ECO:0007669"/>
    <property type="project" value="InterPro"/>
</dbReference>
<keyword evidence="2" id="KW-0285">Flavoprotein</keyword>
<gene>
    <name evidence="7" type="ORF">SEMRO_1345_G264790.1</name>
</gene>
<keyword evidence="6" id="KW-0812">Transmembrane</keyword>
<proteinExistence type="inferred from homology"/>
<feature type="transmembrane region" description="Helical" evidence="6">
    <location>
        <begin position="532"/>
        <end position="552"/>
    </location>
</feature>
<dbReference type="Pfam" id="PF00743">
    <property type="entry name" value="FMO-like"/>
    <property type="match status" value="1"/>
</dbReference>
<dbReference type="InterPro" id="IPR000960">
    <property type="entry name" value="Flavin_mOase"/>
</dbReference>
<dbReference type="PIRSF" id="PIRSF000332">
    <property type="entry name" value="FMO"/>
    <property type="match status" value="1"/>
</dbReference>
<dbReference type="InterPro" id="IPR036188">
    <property type="entry name" value="FAD/NAD-bd_sf"/>
</dbReference>
<dbReference type="AlphaFoldDB" id="A0A9N8HU46"/>
<keyword evidence="6" id="KW-1133">Transmembrane helix</keyword>
<keyword evidence="6" id="KW-0472">Membrane</keyword>
<keyword evidence="4" id="KW-0521">NADP</keyword>
<evidence type="ECO:0000313" key="8">
    <source>
        <dbReference type="Proteomes" id="UP001153069"/>
    </source>
</evidence>
<keyword evidence="5" id="KW-0560">Oxidoreductase</keyword>
<dbReference type="SUPFAM" id="SSF51905">
    <property type="entry name" value="FAD/NAD(P)-binding domain"/>
    <property type="match status" value="2"/>
</dbReference>
<evidence type="ECO:0000256" key="6">
    <source>
        <dbReference type="SAM" id="Phobius"/>
    </source>
</evidence>
<organism evidence="7 8">
    <name type="scientific">Seminavis robusta</name>
    <dbReference type="NCBI Taxonomy" id="568900"/>
    <lineage>
        <taxon>Eukaryota</taxon>
        <taxon>Sar</taxon>
        <taxon>Stramenopiles</taxon>
        <taxon>Ochrophyta</taxon>
        <taxon>Bacillariophyta</taxon>
        <taxon>Bacillariophyceae</taxon>
        <taxon>Bacillariophycidae</taxon>
        <taxon>Naviculales</taxon>
        <taxon>Naviculaceae</taxon>
        <taxon>Seminavis</taxon>
    </lineage>
</organism>
<evidence type="ECO:0000256" key="2">
    <source>
        <dbReference type="ARBA" id="ARBA00022630"/>
    </source>
</evidence>
<dbReference type="PRINTS" id="PR00370">
    <property type="entry name" value="FMOXYGENASE"/>
</dbReference>
<protein>
    <submittedName>
        <fullName evidence="7">Monooxygenase</fullName>
    </submittedName>
</protein>
<evidence type="ECO:0000256" key="1">
    <source>
        <dbReference type="ARBA" id="ARBA00009183"/>
    </source>
</evidence>
<dbReference type="OrthoDB" id="9067001at2759"/>
<keyword evidence="7" id="KW-0503">Monooxygenase</keyword>
<keyword evidence="3" id="KW-0274">FAD</keyword>
<comment type="similarity">
    <text evidence="1">Belongs to the FMO family.</text>
</comment>